<evidence type="ECO:0000256" key="1">
    <source>
        <dbReference type="SAM" id="Coils"/>
    </source>
</evidence>
<accession>A0AAE9KNE7</accession>
<sequence>MQQQVDELQKAEANRMLSQAALDIDAFQREKLKTVGPGARGYADSIQQDIEAYTEKVLTSGIHGSGARLLAAGMSDLKARVVVSARDEEFKRTSQYWLDNLKTAGDNVNKLVYQDPSRLSEALAPHLATIQSISDLAPEVRAGLAREAIEKASLAAGYGAIQGGGLDLILSNAPQGAWQAIADEKIAGTPGSTVQQTIAGMSSQSGIDPAYMLAVADIETGGTFDAEAKNPVSSAQGPFQFTDGTWGQYGAGGSKTDPIASTRAAIAFSRDNQRSLMSSLGRRPEPWEMYLAHQQGASGAAALLKADPKKSVSEALSAAGVSNAERAAKDNGMAGMTVGTALDMWANKFNRAYQKHAGPQGRAAYGVPDGSQMPNWWRLLPFESQRTILNAAINQQESSLRVANTQEERAERLLRRQETEIQRQTAMSGDRLYADGGLTPEWIEQNKPLLSAQDYRYFYGRLDDVPERTDPVVFNELSGMIANGEDIRDGARQALGQGALSRGSYDRLISVAEKSGVIPDGAPNPYQQGASAINTALRPSDQFFDPVAADRLYRAQSEFQEWFDKNPGTTSSEARQEAEAIVRSYRFIEMENFTLAAPLPRHVAGGDRFKGFNIEETEAATVSHFLDLHGGNLEQALADPEFKKQAQLIEQWADALELTRAQKEQRSKERNERR</sequence>
<evidence type="ECO:0000313" key="3">
    <source>
        <dbReference type="Proteomes" id="UP000830925"/>
    </source>
</evidence>
<dbReference type="InterPro" id="IPR023346">
    <property type="entry name" value="Lysozyme-like_dom_sf"/>
</dbReference>
<dbReference type="AlphaFoldDB" id="A0AAE9KNE7"/>
<gene>
    <name evidence="2" type="ORF">MXF72_12245</name>
</gene>
<reference evidence="2" key="1">
    <citation type="submission" date="2022-04" db="EMBL/GenBank/DDBJ databases">
        <title>Genomic mining of Alcaligenes faecalis D334 producing ectoin and derivatives.</title>
        <authorList>
            <person name="Doan V.T."/>
            <person name="Quach N.T."/>
            <person name="Vu T.-H.-N."/>
            <person name="Phi Q.-T."/>
        </authorList>
    </citation>
    <scope>NUCLEOTIDE SEQUENCE</scope>
    <source>
        <strain evidence="2">D334</strain>
    </source>
</reference>
<feature type="coiled-coil region" evidence="1">
    <location>
        <begin position="393"/>
        <end position="427"/>
    </location>
</feature>
<proteinExistence type="predicted"/>
<dbReference type="EMBL" id="CP095873">
    <property type="protein sequence ID" value="UPL20195.1"/>
    <property type="molecule type" value="Genomic_DNA"/>
</dbReference>
<keyword evidence="1" id="KW-0175">Coiled coil</keyword>
<dbReference type="RefSeq" id="WP_247965706.1">
    <property type="nucleotide sequence ID" value="NZ_CP095873.1"/>
</dbReference>
<name>A0AAE9KNE7_ALCFA</name>
<dbReference type="SUPFAM" id="SSF53955">
    <property type="entry name" value="Lysozyme-like"/>
    <property type="match status" value="1"/>
</dbReference>
<evidence type="ECO:0008006" key="4">
    <source>
        <dbReference type="Google" id="ProtNLM"/>
    </source>
</evidence>
<organism evidence="2 3">
    <name type="scientific">Alcaligenes faecalis</name>
    <dbReference type="NCBI Taxonomy" id="511"/>
    <lineage>
        <taxon>Bacteria</taxon>
        <taxon>Pseudomonadati</taxon>
        <taxon>Pseudomonadota</taxon>
        <taxon>Betaproteobacteria</taxon>
        <taxon>Burkholderiales</taxon>
        <taxon>Alcaligenaceae</taxon>
        <taxon>Alcaligenes</taxon>
    </lineage>
</organism>
<evidence type="ECO:0000313" key="2">
    <source>
        <dbReference type="EMBL" id="UPL20195.1"/>
    </source>
</evidence>
<dbReference type="Gene3D" id="1.10.530.10">
    <property type="match status" value="1"/>
</dbReference>
<dbReference type="Proteomes" id="UP000830925">
    <property type="component" value="Chromosome"/>
</dbReference>
<protein>
    <recommendedName>
        <fullName evidence="4">Transglycosylase SLT domain-containing protein</fullName>
    </recommendedName>
</protein>